<dbReference type="GO" id="GO:0005948">
    <property type="term" value="C:acetolactate synthase complex"/>
    <property type="evidence" value="ECO:0007669"/>
    <property type="project" value="TreeGrafter"/>
</dbReference>
<dbReference type="Gene3D" id="3.40.50.970">
    <property type="match status" value="1"/>
</dbReference>
<sequence>MFQTRHICRATRARLSISPWRRTHAMGMALSSKIQPVDDDNTSPTENNSRPTDHPTPSRQPHQHSTPTKSPPHNRHRLHEFFIGKTGGQIFHEMMRLHNVKHIFGYPGGTILPILDALYASPHLTFILPKHEQSAGHMAEGYARASISSYPTPGIVLVTSGPGATNLITPLQNALSDGTPLIAFCGQVATSAIGKDGFQEADVLGMTRFCTKWNVGVKHVRELPQRIEEAFWVALSGRMGPVVVEVPKDVGAGIYS</sequence>
<accession>A0A3F3QE01</accession>
<dbReference type="STRING" id="1341132.A0A3F3QE01"/>
<dbReference type="AlphaFoldDB" id="A0A3F3QE01"/>
<dbReference type="GeneID" id="38131742"/>
<dbReference type="CDD" id="cd07035">
    <property type="entry name" value="TPP_PYR_POX_like"/>
    <property type="match status" value="1"/>
</dbReference>
<dbReference type="GO" id="GO:0005739">
    <property type="term" value="C:mitochondrion"/>
    <property type="evidence" value="ECO:0007669"/>
    <property type="project" value="TreeGrafter"/>
</dbReference>
<dbReference type="GO" id="GO:0003984">
    <property type="term" value="F:acetolactate synthase activity"/>
    <property type="evidence" value="ECO:0007669"/>
    <property type="project" value="TreeGrafter"/>
</dbReference>
<organism evidence="4 5">
    <name type="scientific">Aspergillus welwitschiae</name>
    <dbReference type="NCBI Taxonomy" id="1341132"/>
    <lineage>
        <taxon>Eukaryota</taxon>
        <taxon>Fungi</taxon>
        <taxon>Dikarya</taxon>
        <taxon>Ascomycota</taxon>
        <taxon>Pezizomycotina</taxon>
        <taxon>Eurotiomycetes</taxon>
        <taxon>Eurotiomycetidae</taxon>
        <taxon>Eurotiales</taxon>
        <taxon>Aspergillaceae</taxon>
        <taxon>Aspergillus</taxon>
        <taxon>Aspergillus subgen. Circumdati</taxon>
    </lineage>
</organism>
<evidence type="ECO:0000256" key="2">
    <source>
        <dbReference type="SAM" id="MobiDB-lite"/>
    </source>
</evidence>
<dbReference type="Pfam" id="PF02776">
    <property type="entry name" value="TPP_enzyme_N"/>
    <property type="match status" value="1"/>
</dbReference>
<name>A0A3F3QE01_9EURO</name>
<dbReference type="GO" id="GO:0009097">
    <property type="term" value="P:isoleucine biosynthetic process"/>
    <property type="evidence" value="ECO:0007669"/>
    <property type="project" value="TreeGrafter"/>
</dbReference>
<keyword evidence="5" id="KW-1185">Reference proteome</keyword>
<dbReference type="GO" id="GO:0009099">
    <property type="term" value="P:L-valine biosynthetic process"/>
    <property type="evidence" value="ECO:0007669"/>
    <property type="project" value="TreeGrafter"/>
</dbReference>
<dbReference type="EMBL" id="KZ852036">
    <property type="protein sequence ID" value="RDH36906.1"/>
    <property type="molecule type" value="Genomic_DNA"/>
</dbReference>
<dbReference type="RefSeq" id="XP_026629928.1">
    <property type="nucleotide sequence ID" value="XM_026763386.1"/>
</dbReference>
<evidence type="ECO:0000256" key="1">
    <source>
        <dbReference type="ARBA" id="ARBA00007812"/>
    </source>
</evidence>
<gene>
    <name evidence="4" type="ORF">BDQ94DRAFT_103626</name>
</gene>
<proteinExistence type="inferred from homology"/>
<dbReference type="GO" id="GO:0030976">
    <property type="term" value="F:thiamine pyrophosphate binding"/>
    <property type="evidence" value="ECO:0007669"/>
    <property type="project" value="InterPro"/>
</dbReference>
<dbReference type="SUPFAM" id="SSF52518">
    <property type="entry name" value="Thiamin diphosphate-binding fold (THDP-binding)"/>
    <property type="match status" value="1"/>
</dbReference>
<dbReference type="Proteomes" id="UP000253729">
    <property type="component" value="Unassembled WGS sequence"/>
</dbReference>
<dbReference type="PANTHER" id="PTHR18968">
    <property type="entry name" value="THIAMINE PYROPHOSPHATE ENZYMES"/>
    <property type="match status" value="1"/>
</dbReference>
<dbReference type="GO" id="GO:0050660">
    <property type="term" value="F:flavin adenine dinucleotide binding"/>
    <property type="evidence" value="ECO:0007669"/>
    <property type="project" value="TreeGrafter"/>
</dbReference>
<dbReference type="InterPro" id="IPR045229">
    <property type="entry name" value="TPP_enz"/>
</dbReference>
<protein>
    <submittedName>
        <fullName evidence="4">Thiamine pyrophosphate enzyme, N-terminal TPP binding domain-domain-containing protein</fullName>
    </submittedName>
</protein>
<dbReference type="InterPro" id="IPR012001">
    <property type="entry name" value="Thiamin_PyroP_enz_TPP-bd_dom"/>
</dbReference>
<evidence type="ECO:0000313" key="4">
    <source>
        <dbReference type="EMBL" id="RDH36906.1"/>
    </source>
</evidence>
<dbReference type="PANTHER" id="PTHR18968:SF13">
    <property type="entry name" value="ACETOLACTATE SYNTHASE CATALYTIC SUBUNIT, MITOCHONDRIAL"/>
    <property type="match status" value="1"/>
</dbReference>
<dbReference type="InterPro" id="IPR029061">
    <property type="entry name" value="THDP-binding"/>
</dbReference>
<dbReference type="FunFam" id="3.40.50.970:FF:000007">
    <property type="entry name" value="Acetolactate synthase"/>
    <property type="match status" value="1"/>
</dbReference>
<feature type="region of interest" description="Disordered" evidence="2">
    <location>
        <begin position="30"/>
        <end position="75"/>
    </location>
</feature>
<evidence type="ECO:0000259" key="3">
    <source>
        <dbReference type="Pfam" id="PF02776"/>
    </source>
</evidence>
<evidence type="ECO:0000313" key="5">
    <source>
        <dbReference type="Proteomes" id="UP000253729"/>
    </source>
</evidence>
<feature type="domain" description="Thiamine pyrophosphate enzyme N-terminal TPP-binding" evidence="3">
    <location>
        <begin position="86"/>
        <end position="204"/>
    </location>
</feature>
<reference evidence="4 5" key="1">
    <citation type="submission" date="2018-07" db="EMBL/GenBank/DDBJ databases">
        <title>The genomes of Aspergillus section Nigri reveals drivers in fungal speciation.</title>
        <authorList>
            <consortium name="DOE Joint Genome Institute"/>
            <person name="Vesth T.C."/>
            <person name="Nybo J."/>
            <person name="Theobald S."/>
            <person name="Brandl J."/>
            <person name="Frisvad J.C."/>
            <person name="Nielsen K.F."/>
            <person name="Lyhne E.K."/>
            <person name="Kogle M.E."/>
            <person name="Kuo A."/>
            <person name="Riley R."/>
            <person name="Clum A."/>
            <person name="Nolan M."/>
            <person name="Lipzen A."/>
            <person name="Salamov A."/>
            <person name="Henrissat B."/>
            <person name="Wiebenga A."/>
            <person name="De vries R.P."/>
            <person name="Grigoriev I.V."/>
            <person name="Mortensen U.H."/>
            <person name="Andersen M.R."/>
            <person name="Baker S.E."/>
        </authorList>
    </citation>
    <scope>NUCLEOTIDE SEQUENCE [LARGE SCALE GENOMIC DNA]</scope>
    <source>
        <strain evidence="4 5">CBS 139.54b</strain>
    </source>
</reference>
<feature type="compositionally biased region" description="Polar residues" evidence="2">
    <location>
        <begin position="42"/>
        <end position="68"/>
    </location>
</feature>
<comment type="similarity">
    <text evidence="1">Belongs to the TPP enzyme family.</text>
</comment>